<protein>
    <submittedName>
        <fullName evidence="1">Thioesterase</fullName>
    </submittedName>
</protein>
<dbReference type="AlphaFoldDB" id="A0A4R9JWT4"/>
<dbReference type="RefSeq" id="WP_135625423.1">
    <property type="nucleotide sequence ID" value="NZ_RQGD01000046.1"/>
</dbReference>
<dbReference type="Proteomes" id="UP000297693">
    <property type="component" value="Unassembled WGS sequence"/>
</dbReference>
<accession>A0A4R9JWT4</accession>
<evidence type="ECO:0000313" key="2">
    <source>
        <dbReference type="Proteomes" id="UP000297693"/>
    </source>
</evidence>
<keyword evidence="2" id="KW-1185">Reference proteome</keyword>
<dbReference type="SUPFAM" id="SSF54637">
    <property type="entry name" value="Thioesterase/thiol ester dehydrase-isomerase"/>
    <property type="match status" value="1"/>
</dbReference>
<dbReference type="Pfam" id="PF13279">
    <property type="entry name" value="4HBT_2"/>
    <property type="match status" value="1"/>
</dbReference>
<proteinExistence type="predicted"/>
<reference evidence="1" key="1">
    <citation type="journal article" date="2019" name="PLoS Negl. Trop. Dis.">
        <title>Revisiting the worldwide diversity of Leptospira species in the environment.</title>
        <authorList>
            <person name="Vincent A.T."/>
            <person name="Schiettekatte O."/>
            <person name="Bourhy P."/>
            <person name="Veyrier F.J."/>
            <person name="Picardeau M."/>
        </authorList>
    </citation>
    <scope>NUCLEOTIDE SEQUENCE [LARGE SCALE GENOMIC DNA]</scope>
    <source>
        <strain evidence="1">201702476</strain>
    </source>
</reference>
<gene>
    <name evidence="1" type="ORF">EHQ58_17965</name>
</gene>
<comment type="caution">
    <text evidence="1">The sequence shown here is derived from an EMBL/GenBank/DDBJ whole genome shotgun (WGS) entry which is preliminary data.</text>
</comment>
<dbReference type="OrthoDB" id="21822at2"/>
<dbReference type="CDD" id="cd00586">
    <property type="entry name" value="4HBT"/>
    <property type="match status" value="1"/>
</dbReference>
<dbReference type="Gene3D" id="3.10.129.10">
    <property type="entry name" value="Hotdog Thioesterase"/>
    <property type="match status" value="1"/>
</dbReference>
<dbReference type="EMBL" id="RQGD01000046">
    <property type="protein sequence ID" value="TGL56504.1"/>
    <property type="molecule type" value="Genomic_DNA"/>
</dbReference>
<evidence type="ECO:0000313" key="1">
    <source>
        <dbReference type="EMBL" id="TGL56504.1"/>
    </source>
</evidence>
<name>A0A4R9JWT4_9LEPT</name>
<dbReference type="InterPro" id="IPR029069">
    <property type="entry name" value="HotDog_dom_sf"/>
</dbReference>
<sequence>MTTAFIVHKKVRFQHCDPGGIVFTPQYFNLFVEVVEDWFDISLNYSFAKMVVTSQFGIPAMRIEARFHNPSYLEDNLEMKLVVKRLTESTALVEIVSSCAGEKRCSMELLYGYASLAEKRLTHWPTDVYERMQGYLSVS</sequence>
<organism evidence="1 2">
    <name type="scientific">Leptospira ognonensis</name>
    <dbReference type="NCBI Taxonomy" id="2484945"/>
    <lineage>
        <taxon>Bacteria</taxon>
        <taxon>Pseudomonadati</taxon>
        <taxon>Spirochaetota</taxon>
        <taxon>Spirochaetia</taxon>
        <taxon>Leptospirales</taxon>
        <taxon>Leptospiraceae</taxon>
        <taxon>Leptospira</taxon>
    </lineage>
</organism>